<dbReference type="STRING" id="1189621.A3SI_07194"/>
<dbReference type="Proteomes" id="UP000005551">
    <property type="component" value="Unassembled WGS sequence"/>
</dbReference>
<comment type="caution">
    <text evidence="2">The sequence shown here is derived from an EMBL/GenBank/DDBJ whole genome shotgun (WGS) entry which is preliminary data.</text>
</comment>
<reference evidence="2 3" key="1">
    <citation type="submission" date="2012-05" db="EMBL/GenBank/DDBJ databases">
        <title>Genome sequence of Nitritalea halalkaliphila LW7.</title>
        <authorList>
            <person name="Jangir P.K."/>
            <person name="Singh A."/>
            <person name="Shivaji S."/>
            <person name="Sharma R."/>
        </authorList>
    </citation>
    <scope>NUCLEOTIDE SEQUENCE [LARGE SCALE GENOMIC DNA]</scope>
    <source>
        <strain evidence="2 3">LW7</strain>
    </source>
</reference>
<accession>I5C5I1</accession>
<feature type="chain" id="PRO_5003700476" description="Outer membrane protein beta-barrel domain-containing protein" evidence="1">
    <location>
        <begin position="26"/>
        <end position="192"/>
    </location>
</feature>
<proteinExistence type="predicted"/>
<protein>
    <recommendedName>
        <fullName evidence="4">Outer membrane protein beta-barrel domain-containing protein</fullName>
    </recommendedName>
</protein>
<sequence>MKTILKPLAGAFLFLCLLGPLSGYAQEVNPGKAPGSNNFFIELGGPSLIYSFNYDFRFDRSQRDGWGMRAGLGGFYRREPRWDSSEGMLVVPVQINRLYGNGKHFFEVGGGASFVYFQDTFTDWNTQRPVRRNDYDFILDLGETPSLMGTFTLGYRLVPEKSGFLFRAQMTPIFNQNGFWPFWFGVSFGYSF</sequence>
<keyword evidence="1" id="KW-0732">Signal</keyword>
<gene>
    <name evidence="2" type="ORF">A3SI_07194</name>
</gene>
<evidence type="ECO:0008006" key="4">
    <source>
        <dbReference type="Google" id="ProtNLM"/>
    </source>
</evidence>
<evidence type="ECO:0000313" key="2">
    <source>
        <dbReference type="EMBL" id="EIM77083.1"/>
    </source>
</evidence>
<evidence type="ECO:0000256" key="1">
    <source>
        <dbReference type="SAM" id="SignalP"/>
    </source>
</evidence>
<dbReference type="AlphaFoldDB" id="I5C5I1"/>
<organism evidence="2 3">
    <name type="scientific">Nitritalea halalkaliphila LW7</name>
    <dbReference type="NCBI Taxonomy" id="1189621"/>
    <lineage>
        <taxon>Bacteria</taxon>
        <taxon>Pseudomonadati</taxon>
        <taxon>Bacteroidota</taxon>
        <taxon>Cytophagia</taxon>
        <taxon>Cytophagales</taxon>
        <taxon>Cyclobacteriaceae</taxon>
        <taxon>Nitritalea</taxon>
    </lineage>
</organism>
<name>I5C5I1_9BACT</name>
<feature type="signal peptide" evidence="1">
    <location>
        <begin position="1"/>
        <end position="25"/>
    </location>
</feature>
<dbReference type="EMBL" id="AJYA01000016">
    <property type="protein sequence ID" value="EIM77083.1"/>
    <property type="molecule type" value="Genomic_DNA"/>
</dbReference>
<keyword evidence="3" id="KW-1185">Reference proteome</keyword>
<dbReference type="RefSeq" id="WP_009054302.1">
    <property type="nucleotide sequence ID" value="NZ_AJYA01000016.1"/>
</dbReference>
<evidence type="ECO:0000313" key="3">
    <source>
        <dbReference type="Proteomes" id="UP000005551"/>
    </source>
</evidence>